<dbReference type="RefSeq" id="WP_109684002.1">
    <property type="nucleotide sequence ID" value="NZ_QGDN01000001.1"/>
</dbReference>
<keyword evidence="1 7" id="KW-0028">Amino-acid biosynthesis</keyword>
<keyword evidence="12" id="KW-1185">Reference proteome</keyword>
<comment type="catalytic activity">
    <reaction evidence="7">
        <text>L-homoserine + ATP = O-phospho-L-homoserine + ADP + H(+)</text>
        <dbReference type="Rhea" id="RHEA:13985"/>
        <dbReference type="ChEBI" id="CHEBI:15378"/>
        <dbReference type="ChEBI" id="CHEBI:30616"/>
        <dbReference type="ChEBI" id="CHEBI:57476"/>
        <dbReference type="ChEBI" id="CHEBI:57590"/>
        <dbReference type="ChEBI" id="CHEBI:456216"/>
        <dbReference type="EC" id="2.7.1.39"/>
    </reaction>
</comment>
<protein>
    <recommendedName>
        <fullName evidence="7 8">Homoserine kinase</fullName>
        <shortName evidence="7">HK</shortName>
        <shortName evidence="7">HSK</shortName>
        <ecNumber evidence="7 8">2.7.1.39</ecNumber>
    </recommendedName>
</protein>
<dbReference type="InterPro" id="IPR000870">
    <property type="entry name" value="Homoserine_kinase"/>
</dbReference>
<dbReference type="Gene3D" id="3.30.230.10">
    <property type="match status" value="1"/>
</dbReference>
<dbReference type="PIRSF" id="PIRSF000676">
    <property type="entry name" value="Homoser_kin"/>
    <property type="match status" value="1"/>
</dbReference>
<evidence type="ECO:0000313" key="12">
    <source>
        <dbReference type="Proteomes" id="UP000250028"/>
    </source>
</evidence>
<dbReference type="InterPro" id="IPR020568">
    <property type="entry name" value="Ribosomal_Su5_D2-typ_SF"/>
</dbReference>
<comment type="pathway">
    <text evidence="7">Amino-acid biosynthesis; L-threonine biosynthesis; L-threonine from L-aspartate: step 4/5.</text>
</comment>
<keyword evidence="5 7" id="KW-0418">Kinase</keyword>
<dbReference type="InterPro" id="IPR013750">
    <property type="entry name" value="GHMP_kinase_C_dom"/>
</dbReference>
<evidence type="ECO:0000256" key="8">
    <source>
        <dbReference type="NCBIfam" id="TIGR00191"/>
    </source>
</evidence>
<dbReference type="InterPro" id="IPR006204">
    <property type="entry name" value="GHMP_kinase_N_dom"/>
</dbReference>
<dbReference type="AlphaFoldDB" id="A0A2Y9C0X5"/>
<evidence type="ECO:0000256" key="5">
    <source>
        <dbReference type="ARBA" id="ARBA00022777"/>
    </source>
</evidence>
<evidence type="ECO:0000256" key="4">
    <source>
        <dbReference type="ARBA" id="ARBA00022741"/>
    </source>
</evidence>
<dbReference type="GO" id="GO:0005737">
    <property type="term" value="C:cytoplasm"/>
    <property type="evidence" value="ECO:0007669"/>
    <property type="project" value="UniProtKB-SubCell"/>
</dbReference>
<dbReference type="EC" id="2.7.1.39" evidence="7 8"/>
<gene>
    <name evidence="7" type="primary">thrB</name>
    <name evidence="11" type="ORF">SAMN04489750_0557</name>
</gene>
<dbReference type="Gene3D" id="3.30.70.890">
    <property type="entry name" value="GHMP kinase, C-terminal domain"/>
    <property type="match status" value="1"/>
</dbReference>
<accession>A0A2Y9C0X5</accession>
<feature type="domain" description="GHMP kinase N-terminal" evidence="9">
    <location>
        <begin position="66"/>
        <end position="152"/>
    </location>
</feature>
<name>A0A2Y9C0X5_9MICO</name>
<dbReference type="PANTHER" id="PTHR20861">
    <property type="entry name" value="HOMOSERINE/4-DIPHOSPHOCYTIDYL-2-C-METHYL-D-ERYTHRITOL KINASE"/>
    <property type="match status" value="1"/>
</dbReference>
<keyword evidence="2 7" id="KW-0808">Transferase</keyword>
<dbReference type="SUPFAM" id="SSF54211">
    <property type="entry name" value="Ribosomal protein S5 domain 2-like"/>
    <property type="match status" value="1"/>
</dbReference>
<evidence type="ECO:0000259" key="10">
    <source>
        <dbReference type="Pfam" id="PF08544"/>
    </source>
</evidence>
<dbReference type="GO" id="GO:0004413">
    <property type="term" value="F:homoserine kinase activity"/>
    <property type="evidence" value="ECO:0007669"/>
    <property type="project" value="UniProtKB-UniRule"/>
</dbReference>
<dbReference type="HAMAP" id="MF_00384">
    <property type="entry name" value="Homoser_kinase"/>
    <property type="match status" value="1"/>
</dbReference>
<comment type="similarity">
    <text evidence="7">Belongs to the GHMP kinase family. Homoserine kinase subfamily.</text>
</comment>
<dbReference type="OrthoDB" id="9769912at2"/>
<dbReference type="NCBIfam" id="TIGR00191">
    <property type="entry name" value="thrB"/>
    <property type="match status" value="1"/>
</dbReference>
<organism evidence="11 12">
    <name type="scientific">Branchiibius hedensis</name>
    <dbReference type="NCBI Taxonomy" id="672460"/>
    <lineage>
        <taxon>Bacteria</taxon>
        <taxon>Bacillati</taxon>
        <taxon>Actinomycetota</taxon>
        <taxon>Actinomycetes</taxon>
        <taxon>Micrococcales</taxon>
        <taxon>Dermacoccaceae</taxon>
        <taxon>Branchiibius</taxon>
    </lineage>
</organism>
<dbReference type="InterPro" id="IPR036554">
    <property type="entry name" value="GHMP_kinase_C_sf"/>
</dbReference>
<dbReference type="Pfam" id="PF08544">
    <property type="entry name" value="GHMP_kinases_C"/>
    <property type="match status" value="1"/>
</dbReference>
<proteinExistence type="inferred from homology"/>
<dbReference type="PRINTS" id="PR00958">
    <property type="entry name" value="HOMSERKINASE"/>
</dbReference>
<evidence type="ECO:0000256" key="3">
    <source>
        <dbReference type="ARBA" id="ARBA00022697"/>
    </source>
</evidence>
<keyword evidence="6 7" id="KW-0067">ATP-binding</keyword>
<reference evidence="12" key="1">
    <citation type="submission" date="2016-10" db="EMBL/GenBank/DDBJ databases">
        <authorList>
            <person name="Varghese N."/>
            <person name="Submissions S."/>
        </authorList>
    </citation>
    <scope>NUCLEOTIDE SEQUENCE [LARGE SCALE GENOMIC DNA]</scope>
    <source>
        <strain evidence="12">DSM 22951</strain>
    </source>
</reference>
<evidence type="ECO:0000313" key="11">
    <source>
        <dbReference type="EMBL" id="SSA33283.1"/>
    </source>
</evidence>
<keyword evidence="7" id="KW-0963">Cytoplasm</keyword>
<evidence type="ECO:0000256" key="1">
    <source>
        <dbReference type="ARBA" id="ARBA00022605"/>
    </source>
</evidence>
<evidence type="ECO:0000259" key="9">
    <source>
        <dbReference type="Pfam" id="PF00288"/>
    </source>
</evidence>
<dbReference type="PANTHER" id="PTHR20861:SF1">
    <property type="entry name" value="HOMOSERINE KINASE"/>
    <property type="match status" value="1"/>
</dbReference>
<dbReference type="Proteomes" id="UP000250028">
    <property type="component" value="Unassembled WGS sequence"/>
</dbReference>
<comment type="subcellular location">
    <subcellularLocation>
        <location evidence="7">Cytoplasm</location>
    </subcellularLocation>
</comment>
<keyword evidence="3 7" id="KW-0791">Threonine biosynthesis</keyword>
<dbReference type="UniPathway" id="UPA00050">
    <property type="reaction ID" value="UER00064"/>
</dbReference>
<dbReference type="EMBL" id="UESZ01000001">
    <property type="protein sequence ID" value="SSA33283.1"/>
    <property type="molecule type" value="Genomic_DNA"/>
</dbReference>
<comment type="caution">
    <text evidence="7">Lacks conserved residue(s) required for the propagation of feature annotation.</text>
</comment>
<dbReference type="InterPro" id="IPR014721">
    <property type="entry name" value="Ribsml_uS5_D2-typ_fold_subgr"/>
</dbReference>
<evidence type="ECO:0000256" key="2">
    <source>
        <dbReference type="ARBA" id="ARBA00022679"/>
    </source>
</evidence>
<dbReference type="SUPFAM" id="SSF55060">
    <property type="entry name" value="GHMP Kinase, C-terminal domain"/>
    <property type="match status" value="1"/>
</dbReference>
<sequence length="301" mass="30555">MAALAPGASVTVRVPASSANLGPGFDSIGLALGIYDEVTATVTDGGLLIDVEGEGSDSVRRDEGHLVVQSMHTLWKRLGVSPPAGLTLHARNEIPHARGVGSSAAAIVAGVGAALALTGASLSDPTALALVNDVAGDLEGHPDNASASVYGGATVSWRASGREGWETASIPLHANVFPVVFIPEATLSTQKARAALAPTVPLADAASGAGRTALLTLALSQRPDLLLPATRDWLHQEARRPAYPESMALVDRLRDAGHAAVISGAGPTVLVLTTDAATTFSPPDGWAQVRPGVAAIGVHQI</sequence>
<evidence type="ECO:0000256" key="7">
    <source>
        <dbReference type="HAMAP-Rule" id="MF_00384"/>
    </source>
</evidence>
<evidence type="ECO:0000256" key="6">
    <source>
        <dbReference type="ARBA" id="ARBA00022840"/>
    </source>
</evidence>
<feature type="domain" description="GHMP kinase C-terminal" evidence="10">
    <location>
        <begin position="230"/>
        <end position="275"/>
    </location>
</feature>
<dbReference type="GO" id="GO:0005524">
    <property type="term" value="F:ATP binding"/>
    <property type="evidence" value="ECO:0007669"/>
    <property type="project" value="UniProtKB-UniRule"/>
</dbReference>
<dbReference type="GO" id="GO:0009088">
    <property type="term" value="P:threonine biosynthetic process"/>
    <property type="evidence" value="ECO:0007669"/>
    <property type="project" value="UniProtKB-UniRule"/>
</dbReference>
<keyword evidence="4 7" id="KW-0547">Nucleotide-binding</keyword>
<dbReference type="Pfam" id="PF00288">
    <property type="entry name" value="GHMP_kinases_N"/>
    <property type="match status" value="1"/>
</dbReference>
<comment type="function">
    <text evidence="7">Catalyzes the ATP-dependent phosphorylation of L-homoserine to L-homoserine phosphate.</text>
</comment>